<proteinExistence type="predicted"/>
<reference evidence="3" key="1">
    <citation type="journal article" date="2019" name="Int. J. Syst. Evol. Microbiol.">
        <title>The Global Catalogue of Microorganisms (GCM) 10K type strain sequencing project: providing services to taxonomists for standard genome sequencing and annotation.</title>
        <authorList>
            <consortium name="The Broad Institute Genomics Platform"/>
            <consortium name="The Broad Institute Genome Sequencing Center for Infectious Disease"/>
            <person name="Wu L."/>
            <person name="Ma J."/>
        </authorList>
    </citation>
    <scope>NUCLEOTIDE SEQUENCE [LARGE SCALE GENOMIC DNA]</scope>
    <source>
        <strain evidence="3">JCM 18019</strain>
    </source>
</reference>
<accession>A0ABP9MLJ8</accession>
<name>A0ABP9MLJ8_9FLAO</name>
<comment type="caution">
    <text evidence="2">The sequence shown here is derived from an EMBL/GenBank/DDBJ whole genome shotgun (WGS) entry which is preliminary data.</text>
</comment>
<gene>
    <name evidence="2" type="ORF">GCM10023210_31190</name>
</gene>
<dbReference type="Pfam" id="PF07030">
    <property type="entry name" value="Phage_Mu_Gp36"/>
    <property type="match status" value="1"/>
</dbReference>
<dbReference type="Proteomes" id="UP001500353">
    <property type="component" value="Unassembled WGS sequence"/>
</dbReference>
<evidence type="ECO:0000313" key="2">
    <source>
        <dbReference type="EMBL" id="GAA5096859.1"/>
    </source>
</evidence>
<protein>
    <recommendedName>
        <fullName evidence="4">DUF1320 domain-containing protein</fullName>
    </recommendedName>
</protein>
<feature type="region of interest" description="Disordered" evidence="1">
    <location>
        <begin position="108"/>
        <end position="130"/>
    </location>
</feature>
<dbReference type="RefSeq" id="WP_345206051.1">
    <property type="nucleotide sequence ID" value="NZ_BAABHX010000005.1"/>
</dbReference>
<dbReference type="EMBL" id="BAABHX010000005">
    <property type="protein sequence ID" value="GAA5096859.1"/>
    <property type="molecule type" value="Genomic_DNA"/>
</dbReference>
<evidence type="ECO:0008006" key="4">
    <source>
        <dbReference type="Google" id="ProtNLM"/>
    </source>
</evidence>
<evidence type="ECO:0000256" key="1">
    <source>
        <dbReference type="SAM" id="MobiDB-lite"/>
    </source>
</evidence>
<dbReference type="InterPro" id="IPR009752">
    <property type="entry name" value="Phage_Mu_GpJ"/>
</dbReference>
<evidence type="ECO:0000313" key="3">
    <source>
        <dbReference type="Proteomes" id="UP001500353"/>
    </source>
</evidence>
<keyword evidence="3" id="KW-1185">Reference proteome</keyword>
<organism evidence="2 3">
    <name type="scientific">Chryseobacterium ginsengisoli</name>
    <dbReference type="NCBI Taxonomy" id="363853"/>
    <lineage>
        <taxon>Bacteria</taxon>
        <taxon>Pseudomonadati</taxon>
        <taxon>Bacteroidota</taxon>
        <taxon>Flavobacteriia</taxon>
        <taxon>Flavobacteriales</taxon>
        <taxon>Weeksellaceae</taxon>
        <taxon>Chryseobacterium group</taxon>
        <taxon>Chryseobacterium</taxon>
    </lineage>
</organism>
<sequence>MAYLTKDQLKTVITIETLDLITNKDDDTIETIIKENISVMNTYLGSYYDMSEEFAKTGDERDLTVVKYLKALVAHDIPKRRKKPVSREADTDYNEAMNWLEKIASGEMKANLPPKKKDTNGDGIPDTNVPFLKLGGRKSYKNNW</sequence>